<dbReference type="InterPro" id="IPR029058">
    <property type="entry name" value="AB_hydrolase_fold"/>
</dbReference>
<dbReference type="Gene3D" id="3.40.50.1820">
    <property type="entry name" value="alpha/beta hydrolase"/>
    <property type="match status" value="1"/>
</dbReference>
<reference evidence="6 7" key="1">
    <citation type="submission" date="2020-08" db="EMBL/GenBank/DDBJ databases">
        <title>Genomic Encyclopedia of Archaeal and Bacterial Type Strains, Phase II (KMG-II): from individual species to whole genera.</title>
        <authorList>
            <person name="Goeker M."/>
        </authorList>
    </citation>
    <scope>NUCLEOTIDE SEQUENCE [LARGE SCALE GENOMIC DNA]</scope>
    <source>
        <strain evidence="6 7">DSM 43850</strain>
    </source>
</reference>
<dbReference type="EMBL" id="JACJID010000001">
    <property type="protein sequence ID" value="MBA8924611.1"/>
    <property type="molecule type" value="Genomic_DNA"/>
</dbReference>
<dbReference type="InterPro" id="IPR000073">
    <property type="entry name" value="AB_hydrolase_1"/>
</dbReference>
<dbReference type="PANTHER" id="PTHR43248">
    <property type="entry name" value="2-SUCCINYL-6-HYDROXY-2,4-CYCLOHEXADIENE-1-CARBOXYLATE SYNTHASE"/>
    <property type="match status" value="1"/>
</dbReference>
<evidence type="ECO:0000256" key="1">
    <source>
        <dbReference type="ARBA" id="ARBA00010088"/>
    </source>
</evidence>
<protein>
    <submittedName>
        <fullName evidence="6">Pimeloyl-ACP methyl ester carboxylesterase</fullName>
    </submittedName>
</protein>
<dbReference type="RefSeq" id="WP_182836856.1">
    <property type="nucleotide sequence ID" value="NZ_BAAABQ010000001.1"/>
</dbReference>
<organism evidence="6 7">
    <name type="scientific">Kutzneria viridogrisea</name>
    <dbReference type="NCBI Taxonomy" id="47990"/>
    <lineage>
        <taxon>Bacteria</taxon>
        <taxon>Bacillati</taxon>
        <taxon>Actinomycetota</taxon>
        <taxon>Actinomycetes</taxon>
        <taxon>Pseudonocardiales</taxon>
        <taxon>Pseudonocardiaceae</taxon>
        <taxon>Kutzneria</taxon>
    </lineage>
</organism>
<keyword evidence="7" id="KW-1185">Reference proteome</keyword>
<evidence type="ECO:0000256" key="3">
    <source>
        <dbReference type="ARBA" id="ARBA00022801"/>
    </source>
</evidence>
<evidence type="ECO:0000256" key="2">
    <source>
        <dbReference type="ARBA" id="ARBA00022729"/>
    </source>
</evidence>
<evidence type="ECO:0000259" key="5">
    <source>
        <dbReference type="Pfam" id="PF00561"/>
    </source>
</evidence>
<proteinExistence type="inferred from homology"/>
<feature type="chain" id="PRO_5046225166" evidence="4">
    <location>
        <begin position="24"/>
        <end position="495"/>
    </location>
</feature>
<comment type="similarity">
    <text evidence="1">Belongs to the peptidase S33 family.</text>
</comment>
<dbReference type="Proteomes" id="UP000517916">
    <property type="component" value="Unassembled WGS sequence"/>
</dbReference>
<evidence type="ECO:0000313" key="6">
    <source>
        <dbReference type="EMBL" id="MBA8924611.1"/>
    </source>
</evidence>
<keyword evidence="2 4" id="KW-0732">Signal</keyword>
<gene>
    <name evidence="6" type="ORF">BC739_001808</name>
</gene>
<accession>A0ABR6BCK6</accession>
<feature type="domain" description="AB hydrolase-1" evidence="5">
    <location>
        <begin position="76"/>
        <end position="444"/>
    </location>
</feature>
<dbReference type="Pfam" id="PF00561">
    <property type="entry name" value="Abhydrolase_1"/>
    <property type="match status" value="1"/>
</dbReference>
<evidence type="ECO:0000313" key="7">
    <source>
        <dbReference type="Proteomes" id="UP000517916"/>
    </source>
</evidence>
<dbReference type="SUPFAM" id="SSF53474">
    <property type="entry name" value="alpha/beta-Hydrolases"/>
    <property type="match status" value="1"/>
</dbReference>
<name>A0ABR6BCK6_9PSEU</name>
<sequence length="495" mass="52760">MWSALPVAAALLAGLVTAPPAAAARPVFTHPCPGHAEYECGTLVVPMDYHRPWGPKLSITVSRLRATGTAAQRQGVIVYNPGGPGSSGLYRAKNLPAAVRQAYDYIGFDPRGVGASSPISCVDGAQYYAQPAADPNPATGADKTRLQQRAQQFARGCAQRAGAELAHLNTPNTARDVEEIRKALGERQINYYGSSYGTYLGAVYGQLFPGRVRRMVLDSSANADPANVWYQGNLDQDVAFQTRAEQWFGWIARYDGVFHLGTSQQAVYSAYLKARAQLKAGPIGVLGPAELDAVIVNSVYFDTNWVANARALSDYLVSGDSSALVADAKDADPTSAAAENSTAAYTAVSCNDARWPRSWARWDQDNSAYAVKAPIETWANVALNLPCAYWPVTGQSPTRIDGRGLPPILMLQGTLDGATPFEGAVRTHALLPSSHLVTEQGGGSHGLYNRPQVHNSCVDGYATDYFLRGVVPAGDVVCPGHALPVPTLSGPGTRR</sequence>
<dbReference type="PANTHER" id="PTHR43248:SF29">
    <property type="entry name" value="TRIPEPTIDYL AMINOPEPTIDASE"/>
    <property type="match status" value="1"/>
</dbReference>
<comment type="caution">
    <text evidence="6">The sequence shown here is derived from an EMBL/GenBank/DDBJ whole genome shotgun (WGS) entry which is preliminary data.</text>
</comment>
<feature type="signal peptide" evidence="4">
    <location>
        <begin position="1"/>
        <end position="23"/>
    </location>
</feature>
<keyword evidence="3" id="KW-0378">Hydrolase</keyword>
<dbReference type="InterPro" id="IPR051601">
    <property type="entry name" value="Serine_prot/Carboxylest_S33"/>
</dbReference>
<evidence type="ECO:0000256" key="4">
    <source>
        <dbReference type="SAM" id="SignalP"/>
    </source>
</evidence>